<dbReference type="Pfam" id="PF01232">
    <property type="entry name" value="Mannitol_dh"/>
    <property type="match status" value="1"/>
</dbReference>
<dbReference type="InterPro" id="IPR013131">
    <property type="entry name" value="Mannitol_DH_N"/>
</dbReference>
<proteinExistence type="predicted"/>
<dbReference type="SUPFAM" id="SSF51735">
    <property type="entry name" value="NAD(P)-binding Rossmann-fold domains"/>
    <property type="match status" value="1"/>
</dbReference>
<dbReference type="OrthoDB" id="271711at2"/>
<dbReference type="InterPro" id="IPR013328">
    <property type="entry name" value="6PGD_dom2"/>
</dbReference>
<dbReference type="SUPFAM" id="SSF48179">
    <property type="entry name" value="6-phosphogluconate dehydrogenase C-terminal domain-like"/>
    <property type="match status" value="1"/>
</dbReference>
<dbReference type="PANTHER" id="PTHR43362">
    <property type="entry name" value="MANNITOL DEHYDROGENASE DSF1-RELATED"/>
    <property type="match status" value="1"/>
</dbReference>
<feature type="domain" description="Mannitol dehydrogenase C-terminal" evidence="3">
    <location>
        <begin position="296"/>
        <end position="477"/>
    </location>
</feature>
<reference evidence="5" key="1">
    <citation type="submission" date="2017-05" db="EMBL/GenBank/DDBJ databases">
        <authorList>
            <person name="Rodrigo-Torres L."/>
            <person name="Arahal R. D."/>
            <person name="Lucena T."/>
        </authorList>
    </citation>
    <scope>NUCLEOTIDE SEQUENCE [LARGE SCALE GENOMIC DNA]</scope>
    <source>
        <strain evidence="5">CECT 8715</strain>
    </source>
</reference>
<evidence type="ECO:0000313" key="5">
    <source>
        <dbReference type="Proteomes" id="UP000202485"/>
    </source>
</evidence>
<evidence type="ECO:0000259" key="2">
    <source>
        <dbReference type="Pfam" id="PF01232"/>
    </source>
</evidence>
<dbReference type="Proteomes" id="UP000202485">
    <property type="component" value="Unassembled WGS sequence"/>
</dbReference>
<dbReference type="Gene3D" id="1.10.1040.10">
    <property type="entry name" value="N-(1-d-carboxylethyl)-l-norvaline Dehydrogenase, domain 2"/>
    <property type="match status" value="1"/>
</dbReference>
<dbReference type="PANTHER" id="PTHR43362:SF1">
    <property type="entry name" value="MANNITOL DEHYDROGENASE 2-RELATED"/>
    <property type="match status" value="1"/>
</dbReference>
<dbReference type="PRINTS" id="PR00084">
    <property type="entry name" value="MTLDHDRGNASE"/>
</dbReference>
<dbReference type="InterPro" id="IPR036291">
    <property type="entry name" value="NAD(P)-bd_dom_sf"/>
</dbReference>
<organism evidence="4 5">
    <name type="scientific">Ruegeria arenilitoris</name>
    <dbReference type="NCBI Taxonomy" id="1173585"/>
    <lineage>
        <taxon>Bacteria</taxon>
        <taxon>Pseudomonadati</taxon>
        <taxon>Pseudomonadota</taxon>
        <taxon>Alphaproteobacteria</taxon>
        <taxon>Rhodobacterales</taxon>
        <taxon>Roseobacteraceae</taxon>
        <taxon>Ruegeria</taxon>
    </lineage>
</organism>
<dbReference type="InterPro" id="IPR008927">
    <property type="entry name" value="6-PGluconate_DH-like_C_sf"/>
</dbReference>
<dbReference type="InterPro" id="IPR013118">
    <property type="entry name" value="Mannitol_DH_C"/>
</dbReference>
<dbReference type="GO" id="GO:0050086">
    <property type="term" value="F:mannitol 2-dehydrogenase activity"/>
    <property type="evidence" value="ECO:0007669"/>
    <property type="project" value="UniProtKB-EC"/>
</dbReference>
<evidence type="ECO:0000259" key="3">
    <source>
        <dbReference type="Pfam" id="PF08125"/>
    </source>
</evidence>
<dbReference type="EMBL" id="FXYG01000002">
    <property type="protein sequence ID" value="SMX40406.1"/>
    <property type="molecule type" value="Genomic_DNA"/>
</dbReference>
<dbReference type="EC" id="1.1.1.67" evidence="4"/>
<dbReference type="InterPro" id="IPR000669">
    <property type="entry name" value="Mannitol_DH"/>
</dbReference>
<dbReference type="Gene3D" id="3.40.50.720">
    <property type="entry name" value="NAD(P)-binding Rossmann-like Domain"/>
    <property type="match status" value="1"/>
</dbReference>
<feature type="domain" description="Mannitol dehydrogenase N-terminal" evidence="2">
    <location>
        <begin position="38"/>
        <end position="287"/>
    </location>
</feature>
<evidence type="ECO:0000313" key="4">
    <source>
        <dbReference type="EMBL" id="SMX40406.1"/>
    </source>
</evidence>
<sequence>MVERPADTRPVQLCQANLGALPKCVLRPEYDRAALTPGIVHIGVGNFHRAHQAWYLHRLMQQGAAQDWGIIGAGVRAYDAEMRRKLLAQNCLTTLVELTEGQRRAEVTGAMIDYLPPQEDNGPLIAQLADPAIRIVSLTVTEGGYFVHPVTKGLDTDHPDIRHDAANPDRPRTAFGAIVAGLRRRRDAGVGPLTGLSCDNLIGNGQVLRQAVLGLARLSDPDLADWIDTQCTFPNSMVDCIVPATGPTELELVRALGIDDAAPVTHESFRQWVIEDAFCAGRPDWDKVGATFTDRVHDYEVMKLRILNAGHQVLANVGEILGLNTIADCMADPLVSAFFRKVLVEEIAPFVRPVPNQSVADYITLIEERFRNPAIVDTTRRVAFDGSSRHVGFVLPTVYDALAASAPVNGLALVEALWARMCAGTREDGSIIEPNDPNWSDLVTSANAARDNPTNWLEQTQYYQDLSQSGAFRDAFDRWLRVIWDQGARQALTTYLGAQL</sequence>
<name>A0A238KEH4_9RHOB</name>
<dbReference type="AlphaFoldDB" id="A0A238KEH4"/>
<evidence type="ECO:0000256" key="1">
    <source>
        <dbReference type="ARBA" id="ARBA00023002"/>
    </source>
</evidence>
<dbReference type="RefSeq" id="WP_093963215.1">
    <property type="nucleotide sequence ID" value="NZ_FXYG01000002.1"/>
</dbReference>
<keyword evidence="1 4" id="KW-0560">Oxidoreductase</keyword>
<accession>A0A238KEH4</accession>
<gene>
    <name evidence="4" type="primary">mtlK</name>
    <name evidence="4" type="ORF">RUA8715_01668</name>
</gene>
<protein>
    <submittedName>
        <fullName evidence="4">Mannitol 2-dehydrogenase</fullName>
        <ecNumber evidence="4">1.1.1.67</ecNumber>
    </submittedName>
</protein>
<dbReference type="InterPro" id="IPR050988">
    <property type="entry name" value="Mannitol_DH/Oxidoreductase"/>
</dbReference>
<keyword evidence="5" id="KW-1185">Reference proteome</keyword>
<dbReference type="Pfam" id="PF08125">
    <property type="entry name" value="Mannitol_dh_C"/>
    <property type="match status" value="1"/>
</dbReference>